<organism evidence="2 3">
    <name type="scientific">Tanacetum coccineum</name>
    <dbReference type="NCBI Taxonomy" id="301880"/>
    <lineage>
        <taxon>Eukaryota</taxon>
        <taxon>Viridiplantae</taxon>
        <taxon>Streptophyta</taxon>
        <taxon>Embryophyta</taxon>
        <taxon>Tracheophyta</taxon>
        <taxon>Spermatophyta</taxon>
        <taxon>Magnoliopsida</taxon>
        <taxon>eudicotyledons</taxon>
        <taxon>Gunneridae</taxon>
        <taxon>Pentapetalae</taxon>
        <taxon>asterids</taxon>
        <taxon>campanulids</taxon>
        <taxon>Asterales</taxon>
        <taxon>Asteraceae</taxon>
        <taxon>Asteroideae</taxon>
        <taxon>Anthemideae</taxon>
        <taxon>Anthemidinae</taxon>
        <taxon>Tanacetum</taxon>
    </lineage>
</organism>
<sequence length="337" mass="36795">MEVISINQALIKANISKISDNMLLLVKWAKSIFVNGLASVSKTTPGCEKSSFKLPVFNRDVTELSLVPESNVRPPSNIQETTSSVLSEKDVPKGDPQGQTSFHVEVKAIHSTSVETDSHQNVGLDLSITNVESCENVIVSPTPSVVSEKDVAQGDPQGQTSSHVEVEEIHSSSIETDCHQKVYTESSNKNVESCENVTVSSTPSIVSEKDVGQGDPQGQTSSQVKVKAIHSSYVEIDGHQNVYPESSNKNVEFCKNVTVSPTPFAGESSDKQVGTFEYEVGGVKYLMTPEEIAKQKDDEEFIKRKNQEEKASYAKIVNVLAEGERNLHIRKVSAIRD</sequence>
<gene>
    <name evidence="2" type="ORF">Tco_0877046</name>
</gene>
<dbReference type="EMBL" id="BQNB010013629">
    <property type="protein sequence ID" value="GJT18340.1"/>
    <property type="molecule type" value="Genomic_DNA"/>
</dbReference>
<name>A0ABQ5BTZ7_9ASTR</name>
<protein>
    <submittedName>
        <fullName evidence="2">Uncharacterized protein</fullName>
    </submittedName>
</protein>
<reference evidence="2" key="1">
    <citation type="journal article" date="2022" name="Int. J. Mol. Sci.">
        <title>Draft Genome of Tanacetum Coccineum: Genomic Comparison of Closely Related Tanacetum-Family Plants.</title>
        <authorList>
            <person name="Yamashiro T."/>
            <person name="Shiraishi A."/>
            <person name="Nakayama K."/>
            <person name="Satake H."/>
        </authorList>
    </citation>
    <scope>NUCLEOTIDE SEQUENCE</scope>
</reference>
<keyword evidence="3" id="KW-1185">Reference proteome</keyword>
<accession>A0ABQ5BTZ7</accession>
<evidence type="ECO:0000313" key="3">
    <source>
        <dbReference type="Proteomes" id="UP001151760"/>
    </source>
</evidence>
<evidence type="ECO:0000313" key="2">
    <source>
        <dbReference type="EMBL" id="GJT18340.1"/>
    </source>
</evidence>
<proteinExistence type="predicted"/>
<feature type="region of interest" description="Disordered" evidence="1">
    <location>
        <begin position="69"/>
        <end position="98"/>
    </location>
</feature>
<comment type="caution">
    <text evidence="2">The sequence shown here is derived from an EMBL/GenBank/DDBJ whole genome shotgun (WGS) entry which is preliminary data.</text>
</comment>
<reference evidence="2" key="2">
    <citation type="submission" date="2022-01" db="EMBL/GenBank/DDBJ databases">
        <authorList>
            <person name="Yamashiro T."/>
            <person name="Shiraishi A."/>
            <person name="Satake H."/>
            <person name="Nakayama K."/>
        </authorList>
    </citation>
    <scope>NUCLEOTIDE SEQUENCE</scope>
</reference>
<feature type="region of interest" description="Disordered" evidence="1">
    <location>
        <begin position="199"/>
        <end position="222"/>
    </location>
</feature>
<dbReference type="Proteomes" id="UP001151760">
    <property type="component" value="Unassembled WGS sequence"/>
</dbReference>
<feature type="compositionally biased region" description="Polar residues" evidence="1">
    <location>
        <begin position="73"/>
        <end position="86"/>
    </location>
</feature>
<evidence type="ECO:0000256" key="1">
    <source>
        <dbReference type="SAM" id="MobiDB-lite"/>
    </source>
</evidence>